<dbReference type="GO" id="GO:0016758">
    <property type="term" value="F:hexosyltransferase activity"/>
    <property type="evidence" value="ECO:0007669"/>
    <property type="project" value="TreeGrafter"/>
</dbReference>
<protein>
    <submittedName>
        <fullName evidence="2">Glycosyltransferase WbuB</fullName>
    </submittedName>
</protein>
<evidence type="ECO:0000259" key="1">
    <source>
        <dbReference type="Pfam" id="PF00534"/>
    </source>
</evidence>
<reference evidence="2 3" key="1">
    <citation type="submission" date="2017-11" db="EMBL/GenBank/DDBJ databases">
        <title>Taxonomic description and genome sequences of Spirosoma HA7 sp. nov., isolated from pollen microhabitat of Corylus avellana.</title>
        <authorList>
            <person name="Ambika Manirajan B."/>
            <person name="Suarez C."/>
            <person name="Ratering S."/>
            <person name="Geissler-Plaum R."/>
            <person name="Cardinale M."/>
            <person name="Sylvia S."/>
        </authorList>
    </citation>
    <scope>NUCLEOTIDE SEQUENCE [LARGE SCALE GENOMIC DNA]</scope>
    <source>
        <strain evidence="2 3">HA7</strain>
    </source>
</reference>
<name>A0A2K8ZCF8_9BACT</name>
<keyword evidence="2" id="KW-0808">Transferase</keyword>
<keyword evidence="3" id="KW-1185">Reference proteome</keyword>
<proteinExistence type="predicted"/>
<dbReference type="OrthoDB" id="9811902at2"/>
<dbReference type="Proteomes" id="UP000232883">
    <property type="component" value="Chromosome"/>
</dbReference>
<dbReference type="CDD" id="cd03794">
    <property type="entry name" value="GT4_WbuB-like"/>
    <property type="match status" value="1"/>
</dbReference>
<dbReference type="SUPFAM" id="SSF53756">
    <property type="entry name" value="UDP-Glycosyltransferase/glycogen phosphorylase"/>
    <property type="match status" value="1"/>
</dbReference>
<sequence length="415" mass="47049">MKILYLTFYFEPDIGPGAFRNTTLVRELSRQLGPTDAIHVITTQPNRYQSYKPAASDYEEWQEGGCPVTIERVSVPTHKSGKLDQVRSFWGYFLAAHRLTRQHKYDLVVASSSRLFTALLAAIVARRDGFAPRKQSIPLFLDIRDLFREVMLEMHKNPLIRVGLNWFLGVVERYTFGCATHINLVSEGFRDYFLPFAQATYSYFTNGIDDLFLTSPNSSEIPNSRCKTILYAGNIGEGQGLHTIIPQAARQLGNGYRFIIFGNGGATRKLDAALRAENVRNVELYEPVSQAELIAQYQQADYLFVHLNKLDAFARVLPSKLFEYGATNKPIIAGVSGYAASFVRQHLPNHILFTPGDVVDLVRQVRETPYYTAMRTDFRTQFRRQAISQAIARQVLKTLDNKGHRQSTTPKHATL</sequence>
<accession>A0A2K8ZCF8</accession>
<dbReference type="PANTHER" id="PTHR45947">
    <property type="entry name" value="SULFOQUINOVOSYL TRANSFERASE SQD2"/>
    <property type="match status" value="1"/>
</dbReference>
<dbReference type="KEGG" id="spir:CWM47_29070"/>
<dbReference type="AlphaFoldDB" id="A0A2K8ZCF8"/>
<dbReference type="PANTHER" id="PTHR45947:SF3">
    <property type="entry name" value="SULFOQUINOVOSYL TRANSFERASE SQD2"/>
    <property type="match status" value="1"/>
</dbReference>
<dbReference type="InterPro" id="IPR050194">
    <property type="entry name" value="Glycosyltransferase_grp1"/>
</dbReference>
<evidence type="ECO:0000313" key="2">
    <source>
        <dbReference type="EMBL" id="AUD07540.1"/>
    </source>
</evidence>
<dbReference type="Gene3D" id="3.40.50.2000">
    <property type="entry name" value="Glycogen Phosphorylase B"/>
    <property type="match status" value="2"/>
</dbReference>
<dbReference type="RefSeq" id="WP_100994106.1">
    <property type="nucleotide sequence ID" value="NZ_CP025096.1"/>
</dbReference>
<dbReference type="Pfam" id="PF00534">
    <property type="entry name" value="Glycos_transf_1"/>
    <property type="match status" value="1"/>
</dbReference>
<dbReference type="EMBL" id="CP025096">
    <property type="protein sequence ID" value="AUD07540.1"/>
    <property type="molecule type" value="Genomic_DNA"/>
</dbReference>
<gene>
    <name evidence="2" type="ORF">CWM47_29070</name>
</gene>
<dbReference type="InterPro" id="IPR001296">
    <property type="entry name" value="Glyco_trans_1"/>
</dbReference>
<evidence type="ECO:0000313" key="3">
    <source>
        <dbReference type="Proteomes" id="UP000232883"/>
    </source>
</evidence>
<organism evidence="2 3">
    <name type="scientific">Spirosoma pollinicola</name>
    <dbReference type="NCBI Taxonomy" id="2057025"/>
    <lineage>
        <taxon>Bacteria</taxon>
        <taxon>Pseudomonadati</taxon>
        <taxon>Bacteroidota</taxon>
        <taxon>Cytophagia</taxon>
        <taxon>Cytophagales</taxon>
        <taxon>Cytophagaceae</taxon>
        <taxon>Spirosoma</taxon>
    </lineage>
</organism>
<feature type="domain" description="Glycosyl transferase family 1" evidence="1">
    <location>
        <begin position="225"/>
        <end position="367"/>
    </location>
</feature>